<organism evidence="1">
    <name type="scientific">Arundo donax</name>
    <name type="common">Giant reed</name>
    <name type="synonym">Donax arundinaceus</name>
    <dbReference type="NCBI Taxonomy" id="35708"/>
    <lineage>
        <taxon>Eukaryota</taxon>
        <taxon>Viridiplantae</taxon>
        <taxon>Streptophyta</taxon>
        <taxon>Embryophyta</taxon>
        <taxon>Tracheophyta</taxon>
        <taxon>Spermatophyta</taxon>
        <taxon>Magnoliopsida</taxon>
        <taxon>Liliopsida</taxon>
        <taxon>Poales</taxon>
        <taxon>Poaceae</taxon>
        <taxon>PACMAD clade</taxon>
        <taxon>Arundinoideae</taxon>
        <taxon>Arundineae</taxon>
        <taxon>Arundo</taxon>
    </lineage>
</organism>
<sequence length="53" mass="6061">MSIRSSIKRITKGFMSYVKMKSTGNSTQGQQPSTHSMNWHVRPYSTSFTLHLV</sequence>
<proteinExistence type="predicted"/>
<dbReference type="AlphaFoldDB" id="A0A0A9C181"/>
<reference evidence="1" key="1">
    <citation type="submission" date="2014-09" db="EMBL/GenBank/DDBJ databases">
        <authorList>
            <person name="Magalhaes I.L.F."/>
            <person name="Oliveira U."/>
            <person name="Santos F.R."/>
            <person name="Vidigal T.H.D.A."/>
            <person name="Brescovit A.D."/>
            <person name="Santos A.J."/>
        </authorList>
    </citation>
    <scope>NUCLEOTIDE SEQUENCE</scope>
    <source>
        <tissue evidence="1">Shoot tissue taken approximately 20 cm above the soil surface</tissue>
    </source>
</reference>
<name>A0A0A9C181_ARUDO</name>
<accession>A0A0A9C181</accession>
<protein>
    <submittedName>
        <fullName evidence="1">Uncharacterized protein</fullName>
    </submittedName>
</protein>
<dbReference type="EMBL" id="GBRH01227846">
    <property type="protein sequence ID" value="JAD70049.1"/>
    <property type="molecule type" value="Transcribed_RNA"/>
</dbReference>
<reference evidence="1" key="2">
    <citation type="journal article" date="2015" name="Data Brief">
        <title>Shoot transcriptome of the giant reed, Arundo donax.</title>
        <authorList>
            <person name="Barrero R.A."/>
            <person name="Guerrero F.D."/>
            <person name="Moolhuijzen P."/>
            <person name="Goolsby J.A."/>
            <person name="Tidwell J."/>
            <person name="Bellgard S.E."/>
            <person name="Bellgard M.I."/>
        </authorList>
    </citation>
    <scope>NUCLEOTIDE SEQUENCE</scope>
    <source>
        <tissue evidence="1">Shoot tissue taken approximately 20 cm above the soil surface</tissue>
    </source>
</reference>
<evidence type="ECO:0000313" key="1">
    <source>
        <dbReference type="EMBL" id="JAD70049.1"/>
    </source>
</evidence>